<dbReference type="RefSeq" id="WP_252115409.1">
    <property type="nucleotide sequence ID" value="NZ_JAMSHT010000001.1"/>
</dbReference>
<dbReference type="EMBL" id="JAMSHT010000001">
    <property type="protein sequence ID" value="MCM8558484.1"/>
    <property type="molecule type" value="Genomic_DNA"/>
</dbReference>
<comment type="caution">
    <text evidence="1">The sequence shown here is derived from an EMBL/GenBank/DDBJ whole genome shotgun (WGS) entry which is preliminary data.</text>
</comment>
<keyword evidence="2" id="KW-1185">Reference proteome</keyword>
<gene>
    <name evidence="1" type="ORF">NDO55_11705</name>
</gene>
<dbReference type="Proteomes" id="UP001155128">
    <property type="component" value="Unassembled WGS sequence"/>
</dbReference>
<protein>
    <submittedName>
        <fullName evidence="1">Uncharacterized protein</fullName>
    </submittedName>
</protein>
<dbReference type="AlphaFoldDB" id="A0A9X2EN57"/>
<accession>A0A9X2EN57</accession>
<evidence type="ECO:0000313" key="1">
    <source>
        <dbReference type="EMBL" id="MCM8558484.1"/>
    </source>
</evidence>
<organism evidence="1 2">
    <name type="scientific">Sphingomicrobium sediminis</name>
    <dbReference type="NCBI Taxonomy" id="2950949"/>
    <lineage>
        <taxon>Bacteria</taxon>
        <taxon>Pseudomonadati</taxon>
        <taxon>Pseudomonadota</taxon>
        <taxon>Alphaproteobacteria</taxon>
        <taxon>Sphingomonadales</taxon>
        <taxon>Sphingomonadaceae</taxon>
        <taxon>Sphingomicrobium</taxon>
    </lineage>
</organism>
<name>A0A9X2EN57_9SPHN</name>
<proteinExistence type="predicted"/>
<evidence type="ECO:0000313" key="2">
    <source>
        <dbReference type="Proteomes" id="UP001155128"/>
    </source>
</evidence>
<sequence length="66" mass="7109">MARHERDFGGASPISREEAAHLRDLVEAKNRRNSDALIRFLAGEEDAAPTGGAFARSSGLTPDKQS</sequence>
<reference evidence="1" key="1">
    <citation type="submission" date="2022-06" db="EMBL/GenBank/DDBJ databases">
        <title>Sphingomicrobium sedimins sp. nov., a marine bacterium isolated from tidal flat.</title>
        <authorList>
            <person name="Kim C.-H."/>
            <person name="Yoo Y."/>
            <person name="Kim J.-J."/>
        </authorList>
    </citation>
    <scope>NUCLEOTIDE SEQUENCE</scope>
    <source>
        <strain evidence="1">GRR-S6-50</strain>
    </source>
</reference>